<evidence type="ECO:0000256" key="1">
    <source>
        <dbReference type="ARBA" id="ARBA00004141"/>
    </source>
</evidence>
<dbReference type="PANTHER" id="PTHR11785">
    <property type="entry name" value="AMINO ACID TRANSPORTER"/>
    <property type="match status" value="1"/>
</dbReference>
<dbReference type="PANTHER" id="PTHR11785:SF531">
    <property type="entry name" value="LARGE NEUTRAL AMINO ACIDS TRANSPORTER SMALL SUBUNIT 1"/>
    <property type="match status" value="1"/>
</dbReference>
<dbReference type="InterPro" id="IPR002293">
    <property type="entry name" value="AA/rel_permease1"/>
</dbReference>
<feature type="transmembrane region" description="Helical" evidence="5">
    <location>
        <begin position="68"/>
        <end position="90"/>
    </location>
</feature>
<keyword evidence="4 5" id="KW-0472">Membrane</keyword>
<keyword evidence="3 5" id="KW-1133">Transmembrane helix</keyword>
<proteinExistence type="predicted"/>
<dbReference type="Pfam" id="PF13520">
    <property type="entry name" value="AA_permease_2"/>
    <property type="match status" value="1"/>
</dbReference>
<feature type="non-terminal residue" evidence="6">
    <location>
        <position position="165"/>
    </location>
</feature>
<keyword evidence="2 5" id="KW-0812">Transmembrane</keyword>
<dbReference type="Proteomes" id="UP001187531">
    <property type="component" value="Unassembled WGS sequence"/>
</dbReference>
<comment type="caution">
    <text evidence="6">The sequence shown here is derived from an EMBL/GenBank/DDBJ whole genome shotgun (WGS) entry which is preliminary data.</text>
</comment>
<dbReference type="InterPro" id="IPR050598">
    <property type="entry name" value="AminoAcid_Transporter"/>
</dbReference>
<gene>
    <name evidence="6" type="ORF">QYM36_019828</name>
</gene>
<accession>A0AA88H6P2</accession>
<sequence>MTLLETNFGEIALSTQPGNEVPGPPADDGVRLQPEMSRLNGVTVIVGSVIGCGIFVSLPGVLERTGSFNLALIVWLLSGLFSMTGAYCYAELGKMIRTTGGDYGCTKTAFGPFLAFIRLWVECIIVRPCSQAILALAFAFFILKSIYLESDPPNVSVILLATCCI</sequence>
<dbReference type="Gene3D" id="1.20.1740.10">
    <property type="entry name" value="Amino acid/polyamine transporter I"/>
    <property type="match status" value="1"/>
</dbReference>
<evidence type="ECO:0000256" key="5">
    <source>
        <dbReference type="SAM" id="Phobius"/>
    </source>
</evidence>
<comment type="subcellular location">
    <subcellularLocation>
        <location evidence="1">Membrane</location>
        <topology evidence="1">Multi-pass membrane protein</topology>
    </subcellularLocation>
</comment>
<dbReference type="GO" id="GO:0015179">
    <property type="term" value="F:L-amino acid transmembrane transporter activity"/>
    <property type="evidence" value="ECO:0007669"/>
    <property type="project" value="TreeGrafter"/>
</dbReference>
<feature type="transmembrane region" description="Helical" evidence="5">
    <location>
        <begin position="41"/>
        <end position="62"/>
    </location>
</feature>
<protein>
    <recommendedName>
        <fullName evidence="8">Amino acid transporter</fullName>
    </recommendedName>
</protein>
<reference evidence="6" key="1">
    <citation type="submission" date="2023-07" db="EMBL/GenBank/DDBJ databases">
        <title>Chromosome-level genome assembly of Artemia franciscana.</title>
        <authorList>
            <person name="Jo E."/>
        </authorList>
    </citation>
    <scope>NUCLEOTIDE SEQUENCE</scope>
    <source>
        <tissue evidence="6">Whole body</tissue>
    </source>
</reference>
<dbReference type="GO" id="GO:0016020">
    <property type="term" value="C:membrane"/>
    <property type="evidence" value="ECO:0007669"/>
    <property type="project" value="UniProtKB-SubCell"/>
</dbReference>
<evidence type="ECO:0000313" key="7">
    <source>
        <dbReference type="Proteomes" id="UP001187531"/>
    </source>
</evidence>
<evidence type="ECO:0000313" key="6">
    <source>
        <dbReference type="EMBL" id="KAK2701526.1"/>
    </source>
</evidence>
<evidence type="ECO:0000256" key="4">
    <source>
        <dbReference type="ARBA" id="ARBA00023136"/>
    </source>
</evidence>
<evidence type="ECO:0000256" key="2">
    <source>
        <dbReference type="ARBA" id="ARBA00022692"/>
    </source>
</evidence>
<evidence type="ECO:0000256" key="3">
    <source>
        <dbReference type="ARBA" id="ARBA00022989"/>
    </source>
</evidence>
<dbReference type="EMBL" id="JAVRJZ010004103">
    <property type="protein sequence ID" value="KAK2701526.1"/>
    <property type="molecule type" value="Genomic_DNA"/>
</dbReference>
<dbReference type="AlphaFoldDB" id="A0AA88H6P2"/>
<organism evidence="6 7">
    <name type="scientific">Artemia franciscana</name>
    <name type="common">Brine shrimp</name>
    <name type="synonym">Artemia sanfranciscana</name>
    <dbReference type="NCBI Taxonomy" id="6661"/>
    <lineage>
        <taxon>Eukaryota</taxon>
        <taxon>Metazoa</taxon>
        <taxon>Ecdysozoa</taxon>
        <taxon>Arthropoda</taxon>
        <taxon>Crustacea</taxon>
        <taxon>Branchiopoda</taxon>
        <taxon>Anostraca</taxon>
        <taxon>Artemiidae</taxon>
        <taxon>Artemia</taxon>
    </lineage>
</organism>
<name>A0AA88H6P2_ARTSF</name>
<keyword evidence="7" id="KW-1185">Reference proteome</keyword>
<evidence type="ECO:0008006" key="8">
    <source>
        <dbReference type="Google" id="ProtNLM"/>
    </source>
</evidence>